<feature type="region of interest" description="Disordered" evidence="1">
    <location>
        <begin position="282"/>
        <end position="397"/>
    </location>
</feature>
<gene>
    <name evidence="2" type="ORF">EHS25_001259</name>
</gene>
<feature type="region of interest" description="Disordered" evidence="1">
    <location>
        <begin position="241"/>
        <end position="264"/>
    </location>
</feature>
<feature type="compositionally biased region" description="Polar residues" evidence="1">
    <location>
        <begin position="19"/>
        <end position="29"/>
    </location>
</feature>
<feature type="compositionally biased region" description="Pro residues" evidence="1">
    <location>
        <begin position="175"/>
        <end position="185"/>
    </location>
</feature>
<reference evidence="2 3" key="1">
    <citation type="submission" date="2018-11" db="EMBL/GenBank/DDBJ databases">
        <title>Genome sequence of Saitozyma podzolica DSM 27192.</title>
        <authorList>
            <person name="Aliyu H."/>
            <person name="Gorte O."/>
            <person name="Ochsenreither K."/>
        </authorList>
    </citation>
    <scope>NUCLEOTIDE SEQUENCE [LARGE SCALE GENOMIC DNA]</scope>
    <source>
        <strain evidence="2 3">DSM 27192</strain>
    </source>
</reference>
<feature type="region of interest" description="Disordered" evidence="1">
    <location>
        <begin position="69"/>
        <end position="226"/>
    </location>
</feature>
<evidence type="ECO:0000313" key="2">
    <source>
        <dbReference type="EMBL" id="RSH90654.1"/>
    </source>
</evidence>
<dbReference type="EMBL" id="RSCD01000010">
    <property type="protein sequence ID" value="RSH90654.1"/>
    <property type="molecule type" value="Genomic_DNA"/>
</dbReference>
<feature type="compositionally biased region" description="Low complexity" evidence="1">
    <location>
        <begin position="110"/>
        <end position="122"/>
    </location>
</feature>
<dbReference type="Proteomes" id="UP000279259">
    <property type="component" value="Unassembled WGS sequence"/>
</dbReference>
<feature type="compositionally biased region" description="Polar residues" evidence="1">
    <location>
        <begin position="351"/>
        <end position="360"/>
    </location>
</feature>
<evidence type="ECO:0000313" key="3">
    <source>
        <dbReference type="Proteomes" id="UP000279259"/>
    </source>
</evidence>
<protein>
    <submittedName>
        <fullName evidence="2">Uncharacterized protein</fullName>
    </submittedName>
</protein>
<organism evidence="2 3">
    <name type="scientific">Saitozyma podzolica</name>
    <dbReference type="NCBI Taxonomy" id="1890683"/>
    <lineage>
        <taxon>Eukaryota</taxon>
        <taxon>Fungi</taxon>
        <taxon>Dikarya</taxon>
        <taxon>Basidiomycota</taxon>
        <taxon>Agaricomycotina</taxon>
        <taxon>Tremellomycetes</taxon>
        <taxon>Tremellales</taxon>
        <taxon>Trimorphomycetaceae</taxon>
        <taxon>Saitozyma</taxon>
    </lineage>
</organism>
<feature type="compositionally biased region" description="Low complexity" evidence="1">
    <location>
        <begin position="326"/>
        <end position="336"/>
    </location>
</feature>
<proteinExistence type="predicted"/>
<name>A0A427YHU9_9TREE</name>
<accession>A0A427YHU9</accession>
<comment type="caution">
    <text evidence="2">The sequence shown here is derived from an EMBL/GenBank/DDBJ whole genome shotgun (WGS) entry which is preliminary data.</text>
</comment>
<evidence type="ECO:0000256" key="1">
    <source>
        <dbReference type="SAM" id="MobiDB-lite"/>
    </source>
</evidence>
<dbReference type="OrthoDB" id="2596865at2759"/>
<dbReference type="AlphaFoldDB" id="A0A427YHU9"/>
<feature type="region of interest" description="Disordered" evidence="1">
    <location>
        <begin position="1"/>
        <end position="52"/>
    </location>
</feature>
<feature type="compositionally biased region" description="Acidic residues" evidence="1">
    <location>
        <begin position="302"/>
        <end position="321"/>
    </location>
</feature>
<feature type="compositionally biased region" description="Basic and acidic residues" evidence="1">
    <location>
        <begin position="92"/>
        <end position="109"/>
    </location>
</feature>
<sequence length="481" mass="51651">MTVEMSISALELERAGSHPSLTHSTTTATSDEHDYLRAHGPSESLLTPTSIPIDVQVRDGDEIEELRREAEEGRRHRGLNLSRSMQSLKGGKKVEKREKQRSALGRERAMTVTSSPSPSLPNLVPPMPTSKTESAPKAKSGGFSAFLRKLKGKSSKDKSPPVAPAPAAPAARPANGPPSRSPPANPQQVPSMPARPLRPQRPTVQTRPVSALPPQPQTAPPAAASRVAHYPVLTPIVAHVAHAPRETDPCKIPLPDSPTLESKEVAPQPPLVVDFQPVMQSQALGSSSRRVKPSGMLSLEGFDFDDEDEHEHEERLEDEQADEVRPLQPLQPLQPLRIPSKGNDTPAISPGLSTASSTEIVMTPVSGPESSPERPDVRLAGSSPPRKAPVGSNIGLDRKESKWRKSVMNLSDNLPVTISRRTTTKAAPPSSFDAYQAQQRRLAANRASCAPTLHSTASVAADIAGIKDKEQADIADTFFLS</sequence>
<keyword evidence="3" id="KW-1185">Reference proteome</keyword>